<feature type="non-terminal residue" evidence="1">
    <location>
        <position position="1"/>
    </location>
</feature>
<dbReference type="GO" id="GO:0005737">
    <property type="term" value="C:cytoplasm"/>
    <property type="evidence" value="ECO:0007669"/>
    <property type="project" value="TreeGrafter"/>
</dbReference>
<dbReference type="AlphaFoldDB" id="A0A381ZJH2"/>
<gene>
    <name evidence="1" type="ORF">METZ01_LOCUS141757</name>
</gene>
<dbReference type="PANTHER" id="PTHR15811:SF5">
    <property type="entry name" value="MTH938 DOMAIN-CONTAINING PROTEIN"/>
    <property type="match status" value="1"/>
</dbReference>
<dbReference type="Pfam" id="PF04430">
    <property type="entry name" value="DUF498"/>
    <property type="match status" value="1"/>
</dbReference>
<dbReference type="InterPro" id="IPR007523">
    <property type="entry name" value="NDUFAF3/AAMDC"/>
</dbReference>
<sequence>VDGFGTFSDVKLFPGCAREWNWQETGTRHSPGIQPADVQEIIDAGARTVVLSRGMYKRLKTMPETAASLEKAGITIHQLQTEESVTKYNNLCEDEQVGGLIHTTC</sequence>
<accession>A0A381ZJH2</accession>
<name>A0A381ZJH2_9ZZZZ</name>
<organism evidence="1">
    <name type="scientific">marine metagenome</name>
    <dbReference type="NCBI Taxonomy" id="408172"/>
    <lineage>
        <taxon>unclassified sequences</taxon>
        <taxon>metagenomes</taxon>
        <taxon>ecological metagenomes</taxon>
    </lineage>
</organism>
<dbReference type="InterPro" id="IPR036748">
    <property type="entry name" value="MTH938-like_sf"/>
</dbReference>
<dbReference type="EMBL" id="UINC01021412">
    <property type="protein sequence ID" value="SVA88903.1"/>
    <property type="molecule type" value="Genomic_DNA"/>
</dbReference>
<protein>
    <submittedName>
        <fullName evidence="1">Uncharacterized protein</fullName>
    </submittedName>
</protein>
<dbReference type="SUPFAM" id="SSF64076">
    <property type="entry name" value="MTH938-like"/>
    <property type="match status" value="1"/>
</dbReference>
<reference evidence="1" key="1">
    <citation type="submission" date="2018-05" db="EMBL/GenBank/DDBJ databases">
        <authorList>
            <person name="Lanie J.A."/>
            <person name="Ng W.-L."/>
            <person name="Kazmierczak K.M."/>
            <person name="Andrzejewski T.M."/>
            <person name="Davidsen T.M."/>
            <person name="Wayne K.J."/>
            <person name="Tettelin H."/>
            <person name="Glass J.I."/>
            <person name="Rusch D."/>
            <person name="Podicherti R."/>
            <person name="Tsui H.-C.T."/>
            <person name="Winkler M.E."/>
        </authorList>
    </citation>
    <scope>NUCLEOTIDE SEQUENCE</scope>
</reference>
<dbReference type="PANTHER" id="PTHR15811">
    <property type="entry name" value="MTH938 DOMAIN-CONTAINING PROTEIN"/>
    <property type="match status" value="1"/>
</dbReference>
<dbReference type="GO" id="GO:0045600">
    <property type="term" value="P:positive regulation of fat cell differentiation"/>
    <property type="evidence" value="ECO:0007669"/>
    <property type="project" value="TreeGrafter"/>
</dbReference>
<evidence type="ECO:0000313" key="1">
    <source>
        <dbReference type="EMBL" id="SVA88903.1"/>
    </source>
</evidence>
<proteinExistence type="predicted"/>
<dbReference type="Gene3D" id="3.40.1230.10">
    <property type="entry name" value="MTH938-like"/>
    <property type="match status" value="1"/>
</dbReference>